<proteinExistence type="inferred from homology"/>
<comment type="caution">
    <text evidence="10">The sequence shown here is derived from an EMBL/GenBank/DDBJ whole genome shotgun (WGS) entry which is preliminary data.</text>
</comment>
<evidence type="ECO:0000256" key="9">
    <source>
        <dbReference type="SAM" id="Coils"/>
    </source>
</evidence>
<comment type="similarity">
    <text evidence="2">Belongs to the flagellar radial spoke RSP3 family.</text>
</comment>
<reference evidence="10" key="1">
    <citation type="submission" date="2021-06" db="EMBL/GenBank/DDBJ databases">
        <authorList>
            <person name="Hodson N. C."/>
            <person name="Mongue J. A."/>
            <person name="Jaron S. K."/>
        </authorList>
    </citation>
    <scope>NUCLEOTIDE SEQUENCE</scope>
</reference>
<gene>
    <name evidence="10" type="ORF">AFUS01_LOCUS27093</name>
</gene>
<dbReference type="InterPro" id="IPR009290">
    <property type="entry name" value="Radial_spoke_3"/>
</dbReference>
<evidence type="ECO:0000256" key="5">
    <source>
        <dbReference type="ARBA" id="ARBA00022846"/>
    </source>
</evidence>
<keyword evidence="11" id="KW-1185">Reference proteome</keyword>
<keyword evidence="8" id="KW-0966">Cell projection</keyword>
<evidence type="ECO:0000256" key="6">
    <source>
        <dbReference type="ARBA" id="ARBA00023069"/>
    </source>
</evidence>
<keyword evidence="6" id="KW-0969">Cilium</keyword>
<evidence type="ECO:0000256" key="4">
    <source>
        <dbReference type="ARBA" id="ARBA00022553"/>
    </source>
</evidence>
<keyword evidence="9" id="KW-0175">Coiled coil</keyword>
<evidence type="ECO:0000256" key="2">
    <source>
        <dbReference type="ARBA" id="ARBA00006737"/>
    </source>
</evidence>
<dbReference type="PANTHER" id="PTHR21648:SF0">
    <property type="entry name" value="RADIAL SPOKE HEAD PROTEIN 3 HOMOLOG"/>
    <property type="match status" value="1"/>
</dbReference>
<protein>
    <submittedName>
        <fullName evidence="10">Uncharacterized protein</fullName>
    </submittedName>
</protein>
<feature type="coiled-coil region" evidence="9">
    <location>
        <begin position="216"/>
        <end position="250"/>
    </location>
</feature>
<organism evidence="10 11">
    <name type="scientific">Allacma fusca</name>
    <dbReference type="NCBI Taxonomy" id="39272"/>
    <lineage>
        <taxon>Eukaryota</taxon>
        <taxon>Metazoa</taxon>
        <taxon>Ecdysozoa</taxon>
        <taxon>Arthropoda</taxon>
        <taxon>Hexapoda</taxon>
        <taxon>Collembola</taxon>
        <taxon>Symphypleona</taxon>
        <taxon>Sminthuridae</taxon>
        <taxon>Allacma</taxon>
    </lineage>
</organism>
<evidence type="ECO:0000256" key="8">
    <source>
        <dbReference type="ARBA" id="ARBA00023273"/>
    </source>
</evidence>
<evidence type="ECO:0000256" key="3">
    <source>
        <dbReference type="ARBA" id="ARBA00022490"/>
    </source>
</evidence>
<accession>A0A8J2PIA6</accession>
<sequence>MQQVQREFAGLTCWNGLQTADSACSGRCLYVFSSTPKPLPIFGRPKFRNNVPKPKDIGDFYNVMWDPRVRRGKPDQPEKNFIQCFNVRKPRTVIRKPRFVYERPPTPPRWRRDNYEGLVPSHMEELNPHLVEDENAIVDLESALELPTHPSGYVPPQGIDVETEILLGDLFDFDNLVIPVCEALVGQVIHRSLLELLEEEELESLRTQQAKFEDIRSTEQMKLLEMKEQHDRLEAERIAVMERAAEYRKTHEEATQRLQAVAFSSFYLGRPLNDVRDSLRRNNSFAELHNLIASIFNPWVNKHVQVEVEGQMLCRNLFDEIILATVQNRQAEFEFASWKREQEQIARMQLNAAREFSYQYNLIGEDE</sequence>
<dbReference type="AlphaFoldDB" id="A0A8J2PIA6"/>
<keyword evidence="5" id="KW-0282">Flagellum</keyword>
<dbReference type="Proteomes" id="UP000708208">
    <property type="component" value="Unassembled WGS sequence"/>
</dbReference>
<name>A0A8J2PIA6_9HEXA</name>
<evidence type="ECO:0000313" key="11">
    <source>
        <dbReference type="Proteomes" id="UP000708208"/>
    </source>
</evidence>
<keyword evidence="3" id="KW-0963">Cytoplasm</keyword>
<comment type="subcellular location">
    <subcellularLocation>
        <location evidence="1">Cytoplasm</location>
        <location evidence="1">Cytoskeleton</location>
        <location evidence="1">Flagellum axoneme</location>
    </subcellularLocation>
</comment>
<keyword evidence="7" id="KW-0206">Cytoskeleton</keyword>
<evidence type="ECO:0000256" key="1">
    <source>
        <dbReference type="ARBA" id="ARBA00004611"/>
    </source>
</evidence>
<keyword evidence="4" id="KW-0597">Phosphoprotein</keyword>
<dbReference type="Pfam" id="PF06098">
    <property type="entry name" value="Radial_spoke_3"/>
    <property type="match status" value="1"/>
</dbReference>
<evidence type="ECO:0000313" key="10">
    <source>
        <dbReference type="EMBL" id="CAG7816475.1"/>
    </source>
</evidence>
<dbReference type="GO" id="GO:0005929">
    <property type="term" value="C:cilium"/>
    <property type="evidence" value="ECO:0007669"/>
    <property type="project" value="TreeGrafter"/>
</dbReference>
<dbReference type="OrthoDB" id="313308at2759"/>
<dbReference type="PANTHER" id="PTHR21648">
    <property type="entry name" value="FLAGELLAR RADIAL SPOKE PROTEIN 3"/>
    <property type="match status" value="1"/>
</dbReference>
<evidence type="ECO:0000256" key="7">
    <source>
        <dbReference type="ARBA" id="ARBA00023212"/>
    </source>
</evidence>
<dbReference type="EMBL" id="CAJVCH010371110">
    <property type="protein sequence ID" value="CAG7816475.1"/>
    <property type="molecule type" value="Genomic_DNA"/>
</dbReference>